<evidence type="ECO:0000313" key="13">
    <source>
        <dbReference type="RefSeq" id="XP_042562414.1"/>
    </source>
</evidence>
<keyword evidence="12" id="KW-1185">Reference proteome</keyword>
<dbReference type="GO" id="GO:0046872">
    <property type="term" value="F:metal ion binding"/>
    <property type="evidence" value="ECO:0007669"/>
    <property type="project" value="UniProtKB-KW"/>
</dbReference>
<feature type="non-terminal residue" evidence="13">
    <location>
        <position position="675"/>
    </location>
</feature>
<evidence type="ECO:0000256" key="1">
    <source>
        <dbReference type="ARBA" id="ARBA00001966"/>
    </source>
</evidence>
<dbReference type="PANTHER" id="PTHR36531:SF6">
    <property type="entry name" value="DNA REPLICATION ATP-DEPENDENT HELICASE_NUCLEASE DNA2"/>
    <property type="match status" value="1"/>
</dbReference>
<comment type="cofactor">
    <cofactor evidence="1">
        <name>[4Fe-4S] cluster</name>
        <dbReference type="ChEBI" id="CHEBI:49883"/>
    </cofactor>
</comment>
<feature type="compositionally biased region" description="Basic and acidic residues" evidence="10">
    <location>
        <begin position="117"/>
        <end position="126"/>
    </location>
</feature>
<dbReference type="GeneID" id="122131801"/>
<evidence type="ECO:0000313" key="12">
    <source>
        <dbReference type="Proteomes" id="UP000515152"/>
    </source>
</evidence>
<dbReference type="CDD" id="cd22318">
    <property type="entry name" value="DNA2_N-like"/>
    <property type="match status" value="1"/>
</dbReference>
<feature type="region of interest" description="Disordered" evidence="10">
    <location>
        <begin position="339"/>
        <end position="359"/>
    </location>
</feature>
<dbReference type="AlphaFoldDB" id="A0A8M1KKW6"/>
<keyword evidence="9" id="KW-0411">Iron-sulfur</keyword>
<evidence type="ECO:0000256" key="7">
    <source>
        <dbReference type="ARBA" id="ARBA00022840"/>
    </source>
</evidence>
<dbReference type="GO" id="GO:0004386">
    <property type="term" value="F:helicase activity"/>
    <property type="evidence" value="ECO:0007669"/>
    <property type="project" value="UniProtKB-KW"/>
</dbReference>
<protein>
    <submittedName>
        <fullName evidence="13">Uncharacterized protein LOC122131801</fullName>
    </submittedName>
</protein>
<dbReference type="InterPro" id="IPR014808">
    <property type="entry name" value="DNA_replication_fac_Dna2_N"/>
</dbReference>
<dbReference type="Pfam" id="PF08696">
    <property type="entry name" value="Dna2"/>
    <property type="match status" value="1"/>
</dbReference>
<dbReference type="PANTHER" id="PTHR36531">
    <property type="entry name" value="CRISPR-ASSOCIATED EXONUCLEASE CAS4"/>
    <property type="match status" value="1"/>
</dbReference>
<accession>A0A8M1KKW6</accession>
<proteinExistence type="predicted"/>
<evidence type="ECO:0000256" key="6">
    <source>
        <dbReference type="ARBA" id="ARBA00022806"/>
    </source>
</evidence>
<evidence type="ECO:0000256" key="5">
    <source>
        <dbReference type="ARBA" id="ARBA00022801"/>
    </source>
</evidence>
<feature type="compositionally biased region" description="Basic and acidic residues" evidence="10">
    <location>
        <begin position="225"/>
        <end position="238"/>
    </location>
</feature>
<reference evidence="13" key="1">
    <citation type="submission" date="2025-08" db="UniProtKB">
        <authorList>
            <consortium name="RefSeq"/>
        </authorList>
    </citation>
    <scope>IDENTIFICATION</scope>
</reference>
<sequence>MPTKSQKRSATKGGFQVNIASFFSSKVVGSSSYKKSLPVKTEDSTGVLVESENVPLSPESFVIPETPESLIKLHNPSGVLNDVTRSPVSRSPSSRGSGVKSNLFTRMPMRSLQNESPKAKDHDNSKSDCTGGGSVKRRMFSPDEPQRAKRVRPMPVKRPSQSPLKDPNSSAVNGLDDYLEEIRCPKSTIPKTKPGPNTKHAPKLHNAGQIMFTNDGKLGRKSLHSRSEEKTLDEDKLSTESSKANSSRSNRSKGFGESTFTVISEPKPIMDHNISRGLSINEELVCSFACNVPEEAMDKMESTVLHPPKGGHFCQVKDRDTDGKATVDDIQEELDDSWFDDKMEPSHTEPKEKPIPKSEKTKVIPDHVILSTGLHNRYWVLDIQEQTGPFGYLEKHLTITAFKTLQPTETCILKDGWESAPVVVGDIVHMEGECVSGTWVMARDSGFLVLLPDVLISGTSIANSIRCMRRAVLGEIFKGFDGGSKQMLTGTIVHEIFQKAAMSMNFSEERLKKLAEDALLSPNYLGQIYSLSLSQEDVRQDVEEYLPSLSDWAKHYLDSSSQAGNKPLTLKLPSDGTLSKQDSVCTVTVTDFTDIEENLWSPRFGLKGKIDVTASVRIHRRGRRSIERVVPLELKTGKESNSIEHRSQVILYTLMSQERRSDPETGFLLYLKTGN</sequence>
<organism evidence="12 13">
    <name type="scientific">Clupea harengus</name>
    <name type="common">Atlantic herring</name>
    <dbReference type="NCBI Taxonomy" id="7950"/>
    <lineage>
        <taxon>Eukaryota</taxon>
        <taxon>Metazoa</taxon>
        <taxon>Chordata</taxon>
        <taxon>Craniata</taxon>
        <taxon>Vertebrata</taxon>
        <taxon>Euteleostomi</taxon>
        <taxon>Actinopterygii</taxon>
        <taxon>Neopterygii</taxon>
        <taxon>Teleostei</taxon>
        <taxon>Clupei</taxon>
        <taxon>Clupeiformes</taxon>
        <taxon>Clupeoidei</taxon>
        <taxon>Clupeidae</taxon>
        <taxon>Clupea</taxon>
    </lineage>
</organism>
<feature type="region of interest" description="Disordered" evidence="10">
    <location>
        <begin position="72"/>
        <end position="259"/>
    </location>
</feature>
<feature type="compositionally biased region" description="Low complexity" evidence="10">
    <location>
        <begin position="241"/>
        <end position="253"/>
    </location>
</feature>
<keyword evidence="8" id="KW-0408">Iron</keyword>
<dbReference type="GO" id="GO:0005524">
    <property type="term" value="F:ATP binding"/>
    <property type="evidence" value="ECO:0007669"/>
    <property type="project" value="UniProtKB-KW"/>
</dbReference>
<dbReference type="OrthoDB" id="306218at2759"/>
<dbReference type="GO" id="GO:0004518">
    <property type="term" value="F:nuclease activity"/>
    <property type="evidence" value="ECO:0007669"/>
    <property type="project" value="UniProtKB-KW"/>
</dbReference>
<feature type="domain" description="DNA replication factor Dna2 N-terminal" evidence="11">
    <location>
        <begin position="406"/>
        <end position="616"/>
    </location>
</feature>
<dbReference type="GO" id="GO:0051536">
    <property type="term" value="F:iron-sulfur cluster binding"/>
    <property type="evidence" value="ECO:0007669"/>
    <property type="project" value="UniProtKB-KW"/>
</dbReference>
<evidence type="ECO:0000259" key="11">
    <source>
        <dbReference type="Pfam" id="PF08696"/>
    </source>
</evidence>
<feature type="compositionally biased region" description="Polar residues" evidence="10">
    <location>
        <begin position="159"/>
        <end position="172"/>
    </location>
</feature>
<dbReference type="Proteomes" id="UP000515152">
    <property type="component" value="Unplaced"/>
</dbReference>
<feature type="region of interest" description="Disordered" evidence="10">
    <location>
        <begin position="30"/>
        <end position="54"/>
    </location>
</feature>
<dbReference type="RefSeq" id="XP_042562414.1">
    <property type="nucleotide sequence ID" value="XM_042706480.1"/>
</dbReference>
<keyword evidence="2" id="KW-0540">Nuclease</keyword>
<keyword evidence="4" id="KW-0547">Nucleotide-binding</keyword>
<evidence type="ECO:0000256" key="8">
    <source>
        <dbReference type="ARBA" id="ARBA00023004"/>
    </source>
</evidence>
<keyword evidence="6" id="KW-0347">Helicase</keyword>
<name>A0A8M1KKW6_CLUHA</name>
<dbReference type="GO" id="GO:0016787">
    <property type="term" value="F:hydrolase activity"/>
    <property type="evidence" value="ECO:0007669"/>
    <property type="project" value="UniProtKB-KW"/>
</dbReference>
<dbReference type="KEGG" id="char:122131801"/>
<feature type="compositionally biased region" description="Low complexity" evidence="10">
    <location>
        <begin position="86"/>
        <end position="99"/>
    </location>
</feature>
<dbReference type="InterPro" id="IPR051827">
    <property type="entry name" value="Cas4_exonuclease"/>
</dbReference>
<evidence type="ECO:0000256" key="10">
    <source>
        <dbReference type="SAM" id="MobiDB-lite"/>
    </source>
</evidence>
<keyword evidence="7" id="KW-0067">ATP-binding</keyword>
<keyword evidence="3" id="KW-0479">Metal-binding</keyword>
<evidence type="ECO:0000256" key="3">
    <source>
        <dbReference type="ARBA" id="ARBA00022723"/>
    </source>
</evidence>
<gene>
    <name evidence="13" type="primary">LOC122131801</name>
</gene>
<keyword evidence="5" id="KW-0378">Hydrolase</keyword>
<evidence type="ECO:0000256" key="2">
    <source>
        <dbReference type="ARBA" id="ARBA00022722"/>
    </source>
</evidence>
<evidence type="ECO:0000256" key="4">
    <source>
        <dbReference type="ARBA" id="ARBA00022741"/>
    </source>
</evidence>
<evidence type="ECO:0000256" key="9">
    <source>
        <dbReference type="ARBA" id="ARBA00023014"/>
    </source>
</evidence>